<evidence type="ECO:0000256" key="1">
    <source>
        <dbReference type="ARBA" id="ARBA00009437"/>
    </source>
</evidence>
<evidence type="ECO:0000313" key="6">
    <source>
        <dbReference type="EMBL" id="MPM46273.1"/>
    </source>
</evidence>
<dbReference type="Gene3D" id="1.10.10.10">
    <property type="entry name" value="Winged helix-like DNA-binding domain superfamily/Winged helix DNA-binding domain"/>
    <property type="match status" value="1"/>
</dbReference>
<dbReference type="AlphaFoldDB" id="A0A645A5Y1"/>
<proteinExistence type="inferred from homology"/>
<comment type="similarity">
    <text evidence="1">Belongs to the LysR transcriptional regulatory family.</text>
</comment>
<dbReference type="Pfam" id="PF00126">
    <property type="entry name" value="HTH_1"/>
    <property type="match status" value="1"/>
</dbReference>
<sequence length="300" mass="33276">MDRLQAMRMFRAVVEMRGFTAAADELGTTHSTASRQVKELEAALQVQLLHRNTRGVTLTHKGERYYRTCVEVLNQLDEAESALSHDHSGDVRGMLRLSLPLAVGVLELDHWLPAFMQRYPGIALDLQCTDRLVDVVAEGIDVALRISASLQDSGLVARKLTESPMVLVASPSYVARHGLVQDAAQLQEHRLIVYATDRKPVNWTLYSNAQPVRRFAVTSALRTDTIASAFAAASAGMGIATFTMQTVHTAIERGQLVQVLPQVHLGQLGYHCLYPASRHVQPAVRAFVDHMAQHYRQPQH</sequence>
<dbReference type="InterPro" id="IPR036388">
    <property type="entry name" value="WH-like_DNA-bd_sf"/>
</dbReference>
<keyword evidence="2" id="KW-0805">Transcription regulation</keyword>
<dbReference type="PROSITE" id="PS50931">
    <property type="entry name" value="HTH_LYSR"/>
    <property type="match status" value="1"/>
</dbReference>
<evidence type="ECO:0000259" key="5">
    <source>
        <dbReference type="PROSITE" id="PS50931"/>
    </source>
</evidence>
<evidence type="ECO:0000256" key="4">
    <source>
        <dbReference type="ARBA" id="ARBA00023163"/>
    </source>
</evidence>
<dbReference type="EMBL" id="VSSQ01011211">
    <property type="protein sequence ID" value="MPM46273.1"/>
    <property type="molecule type" value="Genomic_DNA"/>
</dbReference>
<dbReference type="GO" id="GO:0003677">
    <property type="term" value="F:DNA binding"/>
    <property type="evidence" value="ECO:0007669"/>
    <property type="project" value="UniProtKB-KW"/>
</dbReference>
<dbReference type="InterPro" id="IPR000847">
    <property type="entry name" value="LysR_HTH_N"/>
</dbReference>
<gene>
    <name evidence="6" type="primary">dmlR_7</name>
    <name evidence="6" type="ORF">SDC9_92971</name>
</gene>
<dbReference type="CDD" id="cd08422">
    <property type="entry name" value="PBP2_CrgA_like"/>
    <property type="match status" value="1"/>
</dbReference>
<dbReference type="GO" id="GO:0003700">
    <property type="term" value="F:DNA-binding transcription factor activity"/>
    <property type="evidence" value="ECO:0007669"/>
    <property type="project" value="InterPro"/>
</dbReference>
<dbReference type="Gene3D" id="3.40.190.290">
    <property type="match status" value="1"/>
</dbReference>
<dbReference type="Pfam" id="PF03466">
    <property type="entry name" value="LysR_substrate"/>
    <property type="match status" value="1"/>
</dbReference>
<reference evidence="6" key="1">
    <citation type="submission" date="2019-08" db="EMBL/GenBank/DDBJ databases">
        <authorList>
            <person name="Kucharzyk K."/>
            <person name="Murdoch R.W."/>
            <person name="Higgins S."/>
            <person name="Loffler F."/>
        </authorList>
    </citation>
    <scope>NUCLEOTIDE SEQUENCE</scope>
</reference>
<evidence type="ECO:0000256" key="2">
    <source>
        <dbReference type="ARBA" id="ARBA00023015"/>
    </source>
</evidence>
<accession>A0A645A5Y1</accession>
<comment type="caution">
    <text evidence="6">The sequence shown here is derived from an EMBL/GenBank/DDBJ whole genome shotgun (WGS) entry which is preliminary data.</text>
</comment>
<dbReference type="InterPro" id="IPR058163">
    <property type="entry name" value="LysR-type_TF_proteobact-type"/>
</dbReference>
<dbReference type="SUPFAM" id="SSF46785">
    <property type="entry name" value="Winged helix' DNA-binding domain"/>
    <property type="match status" value="1"/>
</dbReference>
<feature type="domain" description="HTH lysR-type" evidence="5">
    <location>
        <begin position="1"/>
        <end position="59"/>
    </location>
</feature>
<dbReference type="InterPro" id="IPR005119">
    <property type="entry name" value="LysR_subst-bd"/>
</dbReference>
<dbReference type="PANTHER" id="PTHR30537:SF5">
    <property type="entry name" value="HTH-TYPE TRANSCRIPTIONAL ACTIVATOR TTDR-RELATED"/>
    <property type="match status" value="1"/>
</dbReference>
<dbReference type="SUPFAM" id="SSF53850">
    <property type="entry name" value="Periplasmic binding protein-like II"/>
    <property type="match status" value="1"/>
</dbReference>
<dbReference type="PANTHER" id="PTHR30537">
    <property type="entry name" value="HTH-TYPE TRANSCRIPTIONAL REGULATOR"/>
    <property type="match status" value="1"/>
</dbReference>
<keyword evidence="3" id="KW-0238">DNA-binding</keyword>
<organism evidence="6">
    <name type="scientific">bioreactor metagenome</name>
    <dbReference type="NCBI Taxonomy" id="1076179"/>
    <lineage>
        <taxon>unclassified sequences</taxon>
        <taxon>metagenomes</taxon>
        <taxon>ecological metagenomes</taxon>
    </lineage>
</organism>
<evidence type="ECO:0000256" key="3">
    <source>
        <dbReference type="ARBA" id="ARBA00023125"/>
    </source>
</evidence>
<keyword evidence="4" id="KW-0804">Transcription</keyword>
<dbReference type="FunFam" id="1.10.10.10:FF:000001">
    <property type="entry name" value="LysR family transcriptional regulator"/>
    <property type="match status" value="1"/>
</dbReference>
<protein>
    <submittedName>
        <fullName evidence="6">HTH-type transcriptional regulator DmlR</fullName>
    </submittedName>
</protein>
<name>A0A645A5Y1_9ZZZZ</name>
<dbReference type="InterPro" id="IPR036390">
    <property type="entry name" value="WH_DNA-bd_sf"/>
</dbReference>